<dbReference type="EMBL" id="JAOPKD010000017">
    <property type="protein sequence ID" value="MCU4727996.1"/>
    <property type="molecule type" value="Genomic_DNA"/>
</dbReference>
<feature type="transmembrane region" description="Helical" evidence="7">
    <location>
        <begin position="293"/>
        <end position="314"/>
    </location>
</feature>
<dbReference type="Pfam" id="PF03176">
    <property type="entry name" value="MMPL"/>
    <property type="match status" value="2"/>
</dbReference>
<keyword evidence="3 7" id="KW-0812">Transmembrane</keyword>
<dbReference type="EMBL" id="JAOPKC010000017">
    <property type="protein sequence ID" value="MCU4718911.1"/>
    <property type="molecule type" value="Genomic_DNA"/>
</dbReference>
<proteinExistence type="predicted"/>
<evidence type="ECO:0000259" key="8">
    <source>
        <dbReference type="PROSITE" id="PS50156"/>
    </source>
</evidence>
<feature type="region of interest" description="Disordered" evidence="6">
    <location>
        <begin position="825"/>
        <end position="860"/>
    </location>
</feature>
<dbReference type="RefSeq" id="WP_315909665.1">
    <property type="nucleotide sequence ID" value="NZ_JAOPKC010000017.1"/>
</dbReference>
<feature type="domain" description="SSD" evidence="8">
    <location>
        <begin position="267"/>
        <end position="392"/>
    </location>
</feature>
<evidence type="ECO:0000256" key="2">
    <source>
        <dbReference type="ARBA" id="ARBA00022475"/>
    </source>
</evidence>
<sequence>MLVRTIDKVVDIITGRSKLTVAVMLVLTVVMLVGAASPAEPASSELGEDSLEQEKLDYINANYGVGEEEVTPVQVYVRNTDGNVLSQESMVATLRVQQDLLAEEAVADVANPNTPVFDISNRVASRLASEQNLDLDAQIAALETADEQTVSETVRQVLAEEPDAQQLLPRTYESGSATAESRTMVFVLEGAPEDAFAPTGPIADAQEVIHDRTQAEQQDEYFMLSGPAAQEINAQAVSDTLTLIGPIALLLILVALAFAYRDVADVLVGMFGVIVTLIWMFGLIGWLNVPFGQAVIIAPILLIGLSIDYGLHVFMRYREERGPDEPIRPPMRRALSGVAVALVLVTVTTALGFLSNFTNPLSEIRSLAFATALGVIAALIVFVTLVPAVKVEIDGLLERFGRNRRKPSIGASEGRVRSFLTLGVSAAQRSAIVVVVVALLITAGGIFAFGALDTSMGDQPDQPPAWQQNLPEPFAIEEYEYLDDWKYVQENFQRAGPGVSPAQILVEGDVATAEALARMDEAERQFAESDVAFRRTDGSVPSQTPLSVMRAAAAEDPNFRATFEAADTDSNGVPDQNIQEVYDALFAAAPQEASQVLERQNNEYRSARLVLPATQDLDFTRVAGTVRGSASTTGEAPGVIATATGEDVIIQVQVELLTENILQTLVIALIVIFVLMSVLYRVRRGSATLGALTVLPIGMVIAWVFVAMWLLDVPLTLFTALLMSLAIGLGTDYTIHISERFAQELEETGDTTEALETAVAGTGGALLGSTATTVAAFATLSLSTFPAMQQLGMLVAIALLSSLVMAVFVLPSLITLWVRYGGREPTAPETMSSATSSETEPITDGGFDQWSETDNGGKRD</sequence>
<feature type="transmembrane region" description="Helical" evidence="7">
    <location>
        <begin position="661"/>
        <end position="682"/>
    </location>
</feature>
<feature type="transmembrane region" description="Helical" evidence="7">
    <location>
        <begin position="367"/>
        <end position="389"/>
    </location>
</feature>
<feature type="transmembrane region" description="Helical" evidence="7">
    <location>
        <begin position="689"/>
        <end position="711"/>
    </location>
</feature>
<dbReference type="SUPFAM" id="SSF82866">
    <property type="entry name" value="Multidrug efflux transporter AcrB transmembrane domain"/>
    <property type="match status" value="2"/>
</dbReference>
<feature type="transmembrane region" description="Helical" evidence="7">
    <location>
        <begin position="334"/>
        <end position="355"/>
    </location>
</feature>
<keyword evidence="2" id="KW-1003">Cell membrane</keyword>
<evidence type="ECO:0000313" key="12">
    <source>
        <dbReference type="Proteomes" id="UP001209746"/>
    </source>
</evidence>
<keyword evidence="5 7" id="KW-0472">Membrane</keyword>
<keyword evidence="11" id="KW-1185">Reference proteome</keyword>
<feature type="transmembrane region" description="Helical" evidence="7">
    <location>
        <begin position="765"/>
        <end position="785"/>
    </location>
</feature>
<dbReference type="GO" id="GO:0005886">
    <property type="term" value="C:plasma membrane"/>
    <property type="evidence" value="ECO:0007669"/>
    <property type="project" value="UniProtKB-SubCell"/>
</dbReference>
<evidence type="ECO:0000313" key="11">
    <source>
        <dbReference type="Proteomes" id="UP001208186"/>
    </source>
</evidence>
<name>A0AAE3LFN4_9EURY</name>
<keyword evidence="4 7" id="KW-1133">Transmembrane helix</keyword>
<comment type="subcellular location">
    <subcellularLocation>
        <location evidence="1">Cell membrane</location>
        <topology evidence="1">Multi-pass membrane protein</topology>
    </subcellularLocation>
</comment>
<evidence type="ECO:0000256" key="6">
    <source>
        <dbReference type="SAM" id="MobiDB-lite"/>
    </source>
</evidence>
<evidence type="ECO:0000256" key="4">
    <source>
        <dbReference type="ARBA" id="ARBA00022989"/>
    </source>
</evidence>
<evidence type="ECO:0000256" key="3">
    <source>
        <dbReference type="ARBA" id="ARBA00022692"/>
    </source>
</evidence>
<dbReference type="PANTHER" id="PTHR33406">
    <property type="entry name" value="MEMBRANE PROTEIN MJ1562-RELATED"/>
    <property type="match status" value="1"/>
</dbReference>
<dbReference type="Proteomes" id="UP001209746">
    <property type="component" value="Unassembled WGS sequence"/>
</dbReference>
<dbReference type="PROSITE" id="PS50156">
    <property type="entry name" value="SSD"/>
    <property type="match status" value="2"/>
</dbReference>
<feature type="transmembrane region" description="Helical" evidence="7">
    <location>
        <begin position="431"/>
        <end position="452"/>
    </location>
</feature>
<feature type="transmembrane region" description="Helical" evidence="7">
    <location>
        <begin position="267"/>
        <end position="287"/>
    </location>
</feature>
<evidence type="ECO:0000256" key="5">
    <source>
        <dbReference type="ARBA" id="ARBA00023136"/>
    </source>
</evidence>
<evidence type="ECO:0000256" key="7">
    <source>
        <dbReference type="SAM" id="Phobius"/>
    </source>
</evidence>
<protein>
    <submittedName>
        <fullName evidence="10">MMPL family transporter</fullName>
    </submittedName>
</protein>
<accession>A0AAE3LFN4</accession>
<evidence type="ECO:0000313" key="9">
    <source>
        <dbReference type="EMBL" id="MCU4718911.1"/>
    </source>
</evidence>
<feature type="transmembrane region" description="Helical" evidence="7">
    <location>
        <begin position="241"/>
        <end position="260"/>
    </location>
</feature>
<dbReference type="InterPro" id="IPR000731">
    <property type="entry name" value="SSD"/>
</dbReference>
<feature type="transmembrane region" description="Helical" evidence="7">
    <location>
        <begin position="791"/>
        <end position="818"/>
    </location>
</feature>
<feature type="domain" description="SSD" evidence="8">
    <location>
        <begin position="660"/>
        <end position="816"/>
    </location>
</feature>
<dbReference type="Proteomes" id="UP001208186">
    <property type="component" value="Unassembled WGS sequence"/>
</dbReference>
<dbReference type="Gene3D" id="1.20.1640.10">
    <property type="entry name" value="Multidrug efflux transporter AcrB transmembrane domain"/>
    <property type="match status" value="2"/>
</dbReference>
<feature type="compositionally biased region" description="Low complexity" evidence="6">
    <location>
        <begin position="825"/>
        <end position="840"/>
    </location>
</feature>
<evidence type="ECO:0000313" key="10">
    <source>
        <dbReference type="EMBL" id="MCU4727996.1"/>
    </source>
</evidence>
<dbReference type="AlphaFoldDB" id="A0AAE3LFN4"/>
<evidence type="ECO:0000256" key="1">
    <source>
        <dbReference type="ARBA" id="ARBA00004651"/>
    </source>
</evidence>
<feature type="transmembrane region" description="Helical" evidence="7">
    <location>
        <begin position="717"/>
        <end position="735"/>
    </location>
</feature>
<reference evidence="10" key="1">
    <citation type="submission" date="2023-02" db="EMBL/GenBank/DDBJ databases">
        <title>Enrichment on poylsaccharides allowed isolation of novel metabolic and taxonomic groups of Haloarchaea.</title>
        <authorList>
            <person name="Sorokin D.Y."/>
            <person name="Elcheninov A.G."/>
            <person name="Khizhniak T.V."/>
            <person name="Kolganova T.V."/>
            <person name="Kublanov I.V."/>
        </authorList>
    </citation>
    <scope>NUCLEOTIDE SEQUENCE</scope>
    <source>
        <strain evidence="9 11">HArc-curdl5-1</strain>
        <strain evidence="10">HArc-curdl7</strain>
    </source>
</reference>
<gene>
    <name evidence="10" type="ORF">OB914_13635</name>
    <name evidence="9" type="ORF">OB916_12710</name>
</gene>
<organism evidence="10 12">
    <name type="scientific">Halapricum hydrolyticum</name>
    <dbReference type="NCBI Taxonomy" id="2979991"/>
    <lineage>
        <taxon>Archaea</taxon>
        <taxon>Methanobacteriati</taxon>
        <taxon>Methanobacteriota</taxon>
        <taxon>Stenosarchaea group</taxon>
        <taxon>Halobacteria</taxon>
        <taxon>Halobacteriales</taxon>
        <taxon>Haloarculaceae</taxon>
        <taxon>Halapricum</taxon>
    </lineage>
</organism>
<dbReference type="InterPro" id="IPR050545">
    <property type="entry name" value="Mycobact_MmpL"/>
</dbReference>
<comment type="caution">
    <text evidence="10">The sequence shown here is derived from an EMBL/GenBank/DDBJ whole genome shotgun (WGS) entry which is preliminary data.</text>
</comment>
<dbReference type="InterPro" id="IPR004869">
    <property type="entry name" value="MMPL_dom"/>
</dbReference>
<dbReference type="PANTHER" id="PTHR33406:SF13">
    <property type="entry name" value="MEMBRANE PROTEIN YDFJ"/>
    <property type="match status" value="1"/>
</dbReference>